<dbReference type="GO" id="GO:0016020">
    <property type="term" value="C:membrane"/>
    <property type="evidence" value="ECO:0007669"/>
    <property type="project" value="InterPro"/>
</dbReference>
<dbReference type="OrthoDB" id="904022at2"/>
<organism evidence="5 6">
    <name type="scientific">Leekyejoonella antrihumi</name>
    <dbReference type="NCBI Taxonomy" id="1660198"/>
    <lineage>
        <taxon>Bacteria</taxon>
        <taxon>Bacillati</taxon>
        <taxon>Actinomycetota</taxon>
        <taxon>Actinomycetes</taxon>
        <taxon>Micrococcales</taxon>
        <taxon>Dermacoccaceae</taxon>
        <taxon>Leekyejoonella</taxon>
    </lineage>
</organism>
<reference evidence="5 6" key="1">
    <citation type="submission" date="2019-05" db="EMBL/GenBank/DDBJ databases">
        <authorList>
            <person name="Lee S.D."/>
        </authorList>
    </citation>
    <scope>NUCLEOTIDE SEQUENCE [LARGE SCALE GENOMIC DNA]</scope>
    <source>
        <strain evidence="5 6">C5-26</strain>
    </source>
</reference>
<dbReference type="InterPro" id="IPR050952">
    <property type="entry name" value="TRIM-NHL_E3_ligases"/>
</dbReference>
<feature type="domain" description="Bacterial Ig-like" evidence="4">
    <location>
        <begin position="600"/>
        <end position="687"/>
    </location>
</feature>
<dbReference type="PANTHER" id="PTHR24104:SF25">
    <property type="entry name" value="PROTEIN LIN-41"/>
    <property type="match status" value="1"/>
</dbReference>
<evidence type="ECO:0000313" key="5">
    <source>
        <dbReference type="EMBL" id="TWP35981.1"/>
    </source>
</evidence>
<evidence type="ECO:0000256" key="1">
    <source>
        <dbReference type="ARBA" id="ARBA00022737"/>
    </source>
</evidence>
<evidence type="ECO:0000313" key="6">
    <source>
        <dbReference type="Proteomes" id="UP000320244"/>
    </source>
</evidence>
<dbReference type="InterPro" id="IPR032109">
    <property type="entry name" value="Big_3_5"/>
</dbReference>
<reference evidence="5 6" key="2">
    <citation type="submission" date="2019-08" db="EMBL/GenBank/DDBJ databases">
        <title>Jejuicoccus antrihumi gen. nov., sp. nov., a new member of the family Dermacoccaceae isolated from a cave.</title>
        <authorList>
            <person name="Schumann P."/>
            <person name="Kim I.S."/>
        </authorList>
    </citation>
    <scope>NUCLEOTIDE SEQUENCE [LARGE SCALE GENOMIC DNA]</scope>
    <source>
        <strain evidence="5 6">C5-26</strain>
    </source>
</reference>
<dbReference type="Gene3D" id="2.120.10.30">
    <property type="entry name" value="TolB, C-terminal domain"/>
    <property type="match status" value="1"/>
</dbReference>
<dbReference type="EMBL" id="VCQV01000015">
    <property type="protein sequence ID" value="TWP35981.1"/>
    <property type="molecule type" value="Genomic_DNA"/>
</dbReference>
<dbReference type="InterPro" id="IPR013783">
    <property type="entry name" value="Ig-like_fold"/>
</dbReference>
<comment type="caution">
    <text evidence="5">The sequence shown here is derived from an EMBL/GenBank/DDBJ whole genome shotgun (WGS) entry which is preliminary data.</text>
</comment>
<keyword evidence="1" id="KW-0677">Repeat</keyword>
<dbReference type="Gene3D" id="2.40.10.500">
    <property type="match status" value="2"/>
</dbReference>
<dbReference type="Pfam" id="PF16640">
    <property type="entry name" value="Big_3_5"/>
    <property type="match status" value="1"/>
</dbReference>
<dbReference type="Pfam" id="PF05345">
    <property type="entry name" value="He_PIG"/>
    <property type="match status" value="1"/>
</dbReference>
<proteinExistence type="predicted"/>
<dbReference type="GO" id="GO:0008270">
    <property type="term" value="F:zinc ion binding"/>
    <property type="evidence" value="ECO:0007669"/>
    <property type="project" value="UniProtKB-KW"/>
</dbReference>
<gene>
    <name evidence="5" type="ORF">FGL98_12165</name>
</gene>
<dbReference type="PROSITE" id="PS51125">
    <property type="entry name" value="NHL"/>
    <property type="match status" value="1"/>
</dbReference>
<feature type="compositionally biased region" description="Low complexity" evidence="3">
    <location>
        <begin position="112"/>
        <end position="123"/>
    </location>
</feature>
<feature type="region of interest" description="Disordered" evidence="3">
    <location>
        <begin position="108"/>
        <end position="135"/>
    </location>
</feature>
<dbReference type="SUPFAM" id="SSF101898">
    <property type="entry name" value="NHL repeat"/>
    <property type="match status" value="1"/>
</dbReference>
<evidence type="ECO:0000259" key="4">
    <source>
        <dbReference type="Pfam" id="PF16640"/>
    </source>
</evidence>
<dbReference type="Gene3D" id="2.60.40.10">
    <property type="entry name" value="Immunoglobulins"/>
    <property type="match status" value="2"/>
</dbReference>
<feature type="region of interest" description="Disordered" evidence="3">
    <location>
        <begin position="1"/>
        <end position="80"/>
    </location>
</feature>
<name>A0A563E191_9MICO</name>
<dbReference type="GO" id="GO:0005509">
    <property type="term" value="F:calcium ion binding"/>
    <property type="evidence" value="ECO:0007669"/>
    <property type="project" value="InterPro"/>
</dbReference>
<dbReference type="AlphaFoldDB" id="A0A563E191"/>
<protein>
    <recommendedName>
        <fullName evidence="4">Bacterial Ig-like domain-containing protein</fullName>
    </recommendedName>
</protein>
<dbReference type="Proteomes" id="UP000320244">
    <property type="component" value="Unassembled WGS sequence"/>
</dbReference>
<feature type="repeat" description="NHL" evidence="2">
    <location>
        <begin position="445"/>
        <end position="473"/>
    </location>
</feature>
<sequence>MLEVQPVTVPRSNTGGRWREQNQPEQILDLGGGPGPRAGRRATGDLDDLQVTGRQGVRGSGEPGRARDGGAERVQPHPHVDGLVIPGAPEGEPVLRRHQSGVEALIHAGFGHHSPPSNHVSPPGQYPSGRPAREGHRGVGLTIRAVMGPAYSLEVDDPCETGIAGRHVRRSFEEVPSGPTTRGRSGPVIHVSQEQPMSHRAHIKSIQWSARANHPSARRRTLACAAVLATGLGTGLGAAALGTPPAVAATSPAVGTVFIADTDNSRVVELPAGGGPGTTIDTDLSHPYGVAVDAKGDVFIADTDNSRAVEVPAGGGPGTTIDTDLSYPTGVAVDAEGDVFIADSDDNRVVEVPAAGGPPTTIGPVLYGTYRVAADAKGDVFIADPENNRVVEVPANGGPQTPIGTGLNDPEGVAIDASGDVFIADSGNGQVVEVPVGGGPQTTIDADLSYPTGVAVDAKGDVFIADSGNGQVVEVPAAGGPQTTIDTDLWGPQGVAVYAPAPTFTAATPPTTGTVGTAYSYRYAAATPAGEPAATFSLTSGALPPGLTLNPTTGTVSGTPTTAGTYPFAVQTQNAANATIGPATTITISPAITTTVTAMKTAPNPVLVGGHATYTATVTPTPNAGTVAFTDGATTIPGCATLPVSATGTATCTTAYSAVGTHSVKATYTGDPQFARSTSADVTEQVAYGQKVLTADGYTTRYGSAVAVAARITNADGANLSGPDITLHAIALDGHSVGTVIGGTTSSNFPYNPWLRAYTLLALQYPPLTAGTHTLTYTVTGDPTTHRIAFTTHRVGTAIADTTLRTMRTHLRAK</sequence>
<dbReference type="GO" id="GO:0005975">
    <property type="term" value="P:carbohydrate metabolic process"/>
    <property type="evidence" value="ECO:0007669"/>
    <property type="project" value="UniProtKB-ARBA"/>
</dbReference>
<dbReference type="InterPro" id="IPR015919">
    <property type="entry name" value="Cadherin-like_sf"/>
</dbReference>
<evidence type="ECO:0000256" key="3">
    <source>
        <dbReference type="SAM" id="MobiDB-lite"/>
    </source>
</evidence>
<dbReference type="Pfam" id="PF01436">
    <property type="entry name" value="NHL"/>
    <property type="match status" value="3"/>
</dbReference>
<dbReference type="InterPro" id="IPR011042">
    <property type="entry name" value="6-blade_b-propeller_TolB-like"/>
</dbReference>
<accession>A0A563E191</accession>
<dbReference type="InterPro" id="IPR001258">
    <property type="entry name" value="NHL_repeat"/>
</dbReference>
<dbReference type="SUPFAM" id="SSF49313">
    <property type="entry name" value="Cadherin-like"/>
    <property type="match status" value="1"/>
</dbReference>
<feature type="compositionally biased region" description="Basic and acidic residues" evidence="3">
    <location>
        <begin position="64"/>
        <end position="80"/>
    </location>
</feature>
<keyword evidence="6" id="KW-1185">Reference proteome</keyword>
<dbReference type="PANTHER" id="PTHR24104">
    <property type="entry name" value="E3 UBIQUITIN-PROTEIN LIGASE NHLRC1-RELATED"/>
    <property type="match status" value="1"/>
</dbReference>
<evidence type="ECO:0000256" key="2">
    <source>
        <dbReference type="PROSITE-ProRule" id="PRU00504"/>
    </source>
</evidence>